<dbReference type="PANTHER" id="PTHR31383">
    <property type="entry name" value="OXIDATIVE STRESS-RESPONSE SERINE-RICH PROTEIN 1"/>
    <property type="match status" value="1"/>
</dbReference>
<proteinExistence type="predicted"/>
<keyword evidence="2" id="KW-0597">Phosphoprotein</keyword>
<evidence type="ECO:0000313" key="5">
    <source>
        <dbReference type="EnsemblMetazoa" id="GBRI006919-PA"/>
    </source>
</evidence>
<evidence type="ECO:0000256" key="1">
    <source>
        <dbReference type="ARBA" id="ARBA00015005"/>
    </source>
</evidence>
<evidence type="ECO:0000256" key="3">
    <source>
        <dbReference type="ARBA" id="ARBA00029721"/>
    </source>
</evidence>
<reference evidence="6" key="1">
    <citation type="submission" date="2014-03" db="EMBL/GenBank/DDBJ databases">
        <authorList>
            <person name="Aksoy S."/>
            <person name="Warren W."/>
            <person name="Wilson R.K."/>
        </authorList>
    </citation>
    <scope>NUCLEOTIDE SEQUENCE [LARGE SCALE GENOMIC DNA]</scope>
    <source>
        <strain evidence="6">IAEA</strain>
    </source>
</reference>
<dbReference type="EnsemblMetazoa" id="GBRI006919-RA">
    <property type="protein sequence ID" value="GBRI006919-PA"/>
    <property type="gene ID" value="GBRI006919"/>
</dbReference>
<evidence type="ECO:0000313" key="6">
    <source>
        <dbReference type="Proteomes" id="UP000091820"/>
    </source>
</evidence>
<protein>
    <recommendedName>
        <fullName evidence="1">Oxidative stress-responsive serine-rich protein 1</fullName>
    </recommendedName>
    <alternativeName>
        <fullName evidence="4">Oxidative stress-responsive protein 1</fullName>
    </alternativeName>
    <alternativeName>
        <fullName evidence="3">Peroxide-inducible transcript 1 protein</fullName>
    </alternativeName>
</protein>
<name>A0A1A9W5C7_9MUSC</name>
<dbReference type="InterPro" id="IPR008494">
    <property type="entry name" value="DUF776"/>
</dbReference>
<organism evidence="5 6">
    <name type="scientific">Glossina brevipalpis</name>
    <dbReference type="NCBI Taxonomy" id="37001"/>
    <lineage>
        <taxon>Eukaryota</taxon>
        <taxon>Metazoa</taxon>
        <taxon>Ecdysozoa</taxon>
        <taxon>Arthropoda</taxon>
        <taxon>Hexapoda</taxon>
        <taxon>Insecta</taxon>
        <taxon>Pterygota</taxon>
        <taxon>Neoptera</taxon>
        <taxon>Endopterygota</taxon>
        <taxon>Diptera</taxon>
        <taxon>Brachycera</taxon>
        <taxon>Muscomorpha</taxon>
        <taxon>Hippoboscoidea</taxon>
        <taxon>Glossinidae</taxon>
        <taxon>Glossina</taxon>
    </lineage>
</organism>
<dbReference type="VEuPathDB" id="VectorBase:GBRI006919"/>
<keyword evidence="6" id="KW-1185">Reference proteome</keyword>
<accession>A0A1A9W5C7</accession>
<dbReference type="Proteomes" id="UP000091820">
    <property type="component" value="Unassembled WGS sequence"/>
</dbReference>
<sequence length="311" mass="34710">MVPTVMAAEEELPKELDKLQITSGLPQFKLSKDLPIAMNPFSDSEFEVTPTGSDIVESSVLRYSLLNGCRGCRLRRCSESVLDELKATKGMQVSKKSVTTTTSGAGYRRSILREPVLKALHFYSQGRVRRRFLSSGNPPIVSMDHQNSHADGSFKCGISDFGELITECRNISKDVDRSSNQKPADHRISKNFTTIQASVKTNNLSRIRPPIRIYTRSRLARPKHVCYQNWSTTSSLKEHLQNCTNLLLPKSTASDPEISTSPRYGNSCSQQAGNSATTICDDITINELASYFDTFVHIPKKMSPMAEMMYT</sequence>
<evidence type="ECO:0000256" key="2">
    <source>
        <dbReference type="ARBA" id="ARBA00022553"/>
    </source>
</evidence>
<reference evidence="5" key="2">
    <citation type="submission" date="2020-05" db="UniProtKB">
        <authorList>
            <consortium name="EnsemblMetazoa"/>
        </authorList>
    </citation>
    <scope>IDENTIFICATION</scope>
    <source>
        <strain evidence="5">IAEA</strain>
    </source>
</reference>
<dbReference type="GO" id="GO:0070301">
    <property type="term" value="P:cellular response to hydrogen peroxide"/>
    <property type="evidence" value="ECO:0007669"/>
    <property type="project" value="TreeGrafter"/>
</dbReference>
<evidence type="ECO:0000256" key="4">
    <source>
        <dbReference type="ARBA" id="ARBA00031405"/>
    </source>
</evidence>
<dbReference type="PANTHER" id="PTHR31383:SF2">
    <property type="entry name" value="OXIDATIVE STRESS-RESPONSIVE SERINE-RICH PROTEIN 1"/>
    <property type="match status" value="1"/>
</dbReference>
<dbReference type="AlphaFoldDB" id="A0A1A9W5C7"/>